<evidence type="ECO:0000256" key="6">
    <source>
        <dbReference type="ARBA" id="ARBA00023065"/>
    </source>
</evidence>
<dbReference type="Pfam" id="PF00876">
    <property type="entry name" value="Innexin"/>
    <property type="match status" value="2"/>
</dbReference>
<dbReference type="PANTHER" id="PTHR11893">
    <property type="entry name" value="INNEXIN"/>
    <property type="match status" value="1"/>
</dbReference>
<comment type="function">
    <text evidence="9">Structural component of the gap junctions.</text>
</comment>
<dbReference type="PROSITE" id="PS51013">
    <property type="entry name" value="PANNEXIN"/>
    <property type="match status" value="1"/>
</dbReference>
<dbReference type="Proteomes" id="UP000663852">
    <property type="component" value="Unassembled WGS sequence"/>
</dbReference>
<evidence type="ECO:0000313" key="11">
    <source>
        <dbReference type="EMBL" id="CAF0973910.1"/>
    </source>
</evidence>
<comment type="caution">
    <text evidence="9">Lacks conserved residue(s) required for the propagation of feature annotation.</text>
</comment>
<dbReference type="PRINTS" id="PR01262">
    <property type="entry name" value="INNEXIN"/>
</dbReference>
<keyword evidence="3" id="KW-1003">Cell membrane</keyword>
<dbReference type="GO" id="GO:0005886">
    <property type="term" value="C:plasma membrane"/>
    <property type="evidence" value="ECO:0007669"/>
    <property type="project" value="UniProtKB-SubCell"/>
</dbReference>
<evidence type="ECO:0000313" key="12">
    <source>
        <dbReference type="Proteomes" id="UP000663852"/>
    </source>
</evidence>
<feature type="region of interest" description="Disordered" evidence="10">
    <location>
        <begin position="542"/>
        <end position="577"/>
    </location>
</feature>
<keyword evidence="7 9" id="KW-0472">Membrane</keyword>
<evidence type="ECO:0000256" key="4">
    <source>
        <dbReference type="ARBA" id="ARBA00022692"/>
    </source>
</evidence>
<protein>
    <recommendedName>
        <fullName evidence="9">Innexin</fullName>
    </recommendedName>
</protein>
<gene>
    <name evidence="9" type="primary">inx</name>
    <name evidence="11" type="ORF">EDS130_LOCUS13510</name>
</gene>
<name>A0A814F209_ADIRI</name>
<dbReference type="PANTHER" id="PTHR11893:SF36">
    <property type="entry name" value="INNEXIN-5"/>
    <property type="match status" value="1"/>
</dbReference>
<keyword evidence="8 9" id="KW-0407">Ion channel</keyword>
<dbReference type="OrthoDB" id="5867527at2759"/>
<organism evidence="11 12">
    <name type="scientific">Adineta ricciae</name>
    <name type="common">Rotifer</name>
    <dbReference type="NCBI Taxonomy" id="249248"/>
    <lineage>
        <taxon>Eukaryota</taxon>
        <taxon>Metazoa</taxon>
        <taxon>Spiralia</taxon>
        <taxon>Gnathifera</taxon>
        <taxon>Rotifera</taxon>
        <taxon>Eurotatoria</taxon>
        <taxon>Bdelloidea</taxon>
        <taxon>Adinetida</taxon>
        <taxon>Adinetidae</taxon>
        <taxon>Adineta</taxon>
    </lineage>
</organism>
<keyword evidence="5 9" id="KW-1133">Transmembrane helix</keyword>
<keyword evidence="4 9" id="KW-0812">Transmembrane</keyword>
<dbReference type="EMBL" id="CAJNOJ010000054">
    <property type="protein sequence ID" value="CAF0973910.1"/>
    <property type="molecule type" value="Genomic_DNA"/>
</dbReference>
<evidence type="ECO:0000256" key="5">
    <source>
        <dbReference type="ARBA" id="ARBA00022989"/>
    </source>
</evidence>
<evidence type="ECO:0000256" key="2">
    <source>
        <dbReference type="ARBA" id="ARBA00022448"/>
    </source>
</evidence>
<sequence>MAFLLLKGIPSLAGQNQAPQADPDDFVDRLNYRYTVILLNVFSAIVTNRQFSSKQIQCIPSLAGQNQAPQADPDDFVDRLNYRYTVILLNVFSAIVTNRQFSSKQIQCWVPAMFTSGYEDYTNHICYITNTYYVNQTQKIPGGRAERQSLQLLYYQWIPFILCFLSILFYIPNLIWQSLMTRSGLDLKDIIEAGKSYKSIDRMDKRRKIMNYIIASIDEFIDDPRRGRENRNISILKRIQAVFCCMYGKFQGNYFMMVYLLTKILYVINSVGQLALFNEMLGIKYYRYGLELLQKLILLIQNQSFQQSYKQQGGLSKYFPKVTLCDFEVREPNHLYNSHRYTVECVLPNNLLFEQLFTFLFFWYTMIVILNIISLLTWSYSFIRSVRIKYVTTRLKLILIRHVRKSVTNTDDSTPDQQTTQSLPEDSLLYRDDSHLDFARNYLKCDGIFVLRLLETNTSDFVVTHVIEELFYSYERKASQPVVLDGLAKMMSTLGPDQGLLSLGKLLFLPVMSDPKMAGALGGGMASMVTTSNSGMLLPSLETTTDDPLRNAPKLLVPPTPTRRRSSNEGLSPAESVLEQIESIRRTSLSKTRPTVDEVTEILRQRRQRIKRKKR</sequence>
<proteinExistence type="inferred from homology"/>
<evidence type="ECO:0000256" key="8">
    <source>
        <dbReference type="ARBA" id="ARBA00023303"/>
    </source>
</evidence>
<keyword evidence="6 9" id="KW-0406">Ion transport</keyword>
<keyword evidence="2 9" id="KW-0813">Transport</keyword>
<evidence type="ECO:0000256" key="9">
    <source>
        <dbReference type="RuleBase" id="RU010713"/>
    </source>
</evidence>
<feature type="transmembrane region" description="Helical" evidence="9">
    <location>
        <begin position="152"/>
        <end position="171"/>
    </location>
</feature>
<dbReference type="GO" id="GO:0034220">
    <property type="term" value="P:monoatomic ion transmembrane transport"/>
    <property type="evidence" value="ECO:0007669"/>
    <property type="project" value="UniProtKB-KW"/>
</dbReference>
<comment type="caution">
    <text evidence="11">The sequence shown here is derived from an EMBL/GenBank/DDBJ whole genome shotgun (WGS) entry which is preliminary data.</text>
</comment>
<comment type="subcellular location">
    <subcellularLocation>
        <location evidence="1 9">Cell membrane</location>
        <topology evidence="1 9">Multi-pass membrane protein</topology>
    </subcellularLocation>
</comment>
<accession>A0A814F209</accession>
<evidence type="ECO:0000256" key="10">
    <source>
        <dbReference type="SAM" id="MobiDB-lite"/>
    </source>
</evidence>
<reference evidence="11" key="1">
    <citation type="submission" date="2021-02" db="EMBL/GenBank/DDBJ databases">
        <authorList>
            <person name="Nowell W R."/>
        </authorList>
    </citation>
    <scope>NUCLEOTIDE SEQUENCE</scope>
</reference>
<evidence type="ECO:0000256" key="7">
    <source>
        <dbReference type="ARBA" id="ARBA00023136"/>
    </source>
</evidence>
<evidence type="ECO:0000256" key="3">
    <source>
        <dbReference type="ARBA" id="ARBA00022475"/>
    </source>
</evidence>
<feature type="transmembrane region" description="Helical" evidence="9">
    <location>
        <begin position="356"/>
        <end position="380"/>
    </location>
</feature>
<dbReference type="AlphaFoldDB" id="A0A814F209"/>
<dbReference type="InterPro" id="IPR000990">
    <property type="entry name" value="Innexin"/>
</dbReference>
<evidence type="ECO:0000256" key="1">
    <source>
        <dbReference type="ARBA" id="ARBA00004651"/>
    </source>
</evidence>
<dbReference type="GO" id="GO:0005921">
    <property type="term" value="C:gap junction"/>
    <property type="evidence" value="ECO:0007669"/>
    <property type="project" value="UniProtKB-UniRule"/>
</dbReference>
<feature type="transmembrane region" description="Helical" evidence="9">
    <location>
        <begin position="256"/>
        <end position="277"/>
    </location>
</feature>
<comment type="similarity">
    <text evidence="9">Belongs to the pannexin family.</text>
</comment>